<feature type="compositionally biased region" description="Low complexity" evidence="2">
    <location>
        <begin position="900"/>
        <end position="924"/>
    </location>
</feature>
<evidence type="ECO:0000256" key="1">
    <source>
        <dbReference type="SAM" id="Coils"/>
    </source>
</evidence>
<feature type="coiled-coil region" evidence="1">
    <location>
        <begin position="678"/>
        <end position="790"/>
    </location>
</feature>
<name>A0A1Q3EJM6_LENED</name>
<dbReference type="EMBL" id="BDGU01000423">
    <property type="protein sequence ID" value="GAW07324.1"/>
    <property type="molecule type" value="Genomic_DNA"/>
</dbReference>
<evidence type="ECO:0000313" key="4">
    <source>
        <dbReference type="Proteomes" id="UP000188533"/>
    </source>
</evidence>
<organism evidence="3 4">
    <name type="scientific">Lentinula edodes</name>
    <name type="common">Shiitake mushroom</name>
    <name type="synonym">Lentinus edodes</name>
    <dbReference type="NCBI Taxonomy" id="5353"/>
    <lineage>
        <taxon>Eukaryota</taxon>
        <taxon>Fungi</taxon>
        <taxon>Dikarya</taxon>
        <taxon>Basidiomycota</taxon>
        <taxon>Agaricomycotina</taxon>
        <taxon>Agaricomycetes</taxon>
        <taxon>Agaricomycetidae</taxon>
        <taxon>Agaricales</taxon>
        <taxon>Marasmiineae</taxon>
        <taxon>Omphalotaceae</taxon>
        <taxon>Lentinula</taxon>
    </lineage>
</organism>
<proteinExistence type="predicted"/>
<feature type="coiled-coil region" evidence="1">
    <location>
        <begin position="158"/>
        <end position="388"/>
    </location>
</feature>
<feature type="compositionally biased region" description="Acidic residues" evidence="2">
    <location>
        <begin position="1510"/>
        <end position="1521"/>
    </location>
</feature>
<feature type="compositionally biased region" description="Acidic residues" evidence="2">
    <location>
        <begin position="1141"/>
        <end position="1151"/>
    </location>
</feature>
<keyword evidence="4" id="KW-1185">Reference proteome</keyword>
<feature type="compositionally biased region" description="Polar residues" evidence="2">
    <location>
        <begin position="1068"/>
        <end position="1093"/>
    </location>
</feature>
<dbReference type="STRING" id="5353.A0A1Q3EJM6"/>
<sequence>MSIDTSQSFTSDVSMQGSTSTIAGGSLMQIEETSESSVKFVPTGRKIRIVPTLDIHPHDRQRVHALESLLAAKTSEVDTLNADMKSRGATIIAHEKEISKLREDFKDSQQEFEDAQEQLKIENRGAWAKVDDLDTAHKKLLQKNIVLIGEVFDLKNTLKNLQNCFTAQEAELKEKRNLSKNTGIESLELECHNLKAQMLSLAQINAELSAAKLELQKSNDTLSALTKKLRDDDAAQKASLTLSSAKSKELRELVDALQNEKQSLQNSLASTDLRAELALSNQQKTKLEEKLFEASENINHLTEKNNKLSLEVSVTHSKLDEVEEDCQQLSNDFNLLKEDHEALGALEKLKDSELETERNKVREMFDSISHLENENATQAEKIQTLEVLQVTKESELEIERNKVGEMRDGIAHLEHENSLHTETIQTLEGRQVTKESELEIERNKVQELINSITRLENENAMQAEKIQTFEGSQQTEREASRANLEATDLKLREANTRNTELLQKIQELSTEIEMLTQSVDDAAAANRRIQDAKAALFKQSADGSAESDRRIRELTEENEGLANDAASASRRLKELVYENKVLAQESADAAALANQKILELTGEKEKMENDAVSTTQEVQKLADEKSTLIQQLAATDLKNRRLDDEKTSMMENMGSAQQTIQELLDQKKASVQESVDAASAASRTIRELTDEKENLVHDAALANQRIQALTDEKGVLAQQVETAATTARQRIQELVNEKAKLVTDLASARQTSQDERRKLTLAEAAAVQKNQEYVDEKANLLRQLEQHNVELLLTDLIQELETRSQDDWIARARFDLLSGQLERVKQELFARKNEVRAEQQRRHTVEEESQDLHHRISVDAQRYENLKKENSQLQALVKELKVVALLLQRELQALTADNQRAAPSSRPTPSSARPTSAPSSSSTPLNSIPTPRSTPIRRLTPALPMNGDLLHDIRATGGLGRTLANAPVQAELDRISKNTPRWILPARKPKNNTPMISSPEPHIRSLRGTKGSRYLKSKKIDDRSSHFLVSEEDEDGDDEQEAGDEPCGSSRTSSVRQDVPRQPDQGKARQTTSSSAPSGSRNAQAHYQDNNGDNNDREYNGDEDSSRRLDKGKGKQTTSSSASSVPSGSGNRNIETWQQQDGDDGDNGDNDEFARRPLDKEDAPETDESRVPLMWSRKGYEEFDPRKVKLHANALARDILREAFNVRQIYAIFARDGVSVERTELYIKDPIKYAPKLRNTRIDKYAADTKAMKKLPWNRGLVHKFAAKAEEIVANCEDGRFGTEAIDWVSLFSDRLYDVFKQVVKARRQPNETHEARVLRLVLADTERKSRNAQVSLRHAKRLSRCNVSAQMITICRRRRDEAGVAFWSHTLNVTDILQDGGQSDEEDATVDVEIEGVMMKQDVKKVSRLYWRNPDVEDLYIVADRAPGVEAGIFHRAGAPRIPRIRTDKVSHREPPPGLPRCFFREEYLSALMPYELEELELADYNIEMYDFKNYDPNAENGEGYDPNAENDDLQDMDTT</sequence>
<comment type="caution">
    <text evidence="3">The sequence shown here is derived from an EMBL/GenBank/DDBJ whole genome shotgun (WGS) entry which is preliminary data.</text>
</comment>
<dbReference type="Proteomes" id="UP000188533">
    <property type="component" value="Unassembled WGS sequence"/>
</dbReference>
<gene>
    <name evidence="3" type="ORF">LENED_009305</name>
</gene>
<dbReference type="PANTHER" id="PTHR45615">
    <property type="entry name" value="MYOSIN HEAVY CHAIN, NON-MUSCLE"/>
    <property type="match status" value="1"/>
</dbReference>
<feature type="coiled-coil region" evidence="1">
    <location>
        <begin position="438"/>
        <end position="624"/>
    </location>
</feature>
<feature type="compositionally biased region" description="Low complexity" evidence="2">
    <location>
        <begin position="1119"/>
        <end position="1129"/>
    </location>
</feature>
<dbReference type="PANTHER" id="PTHR45615:SF80">
    <property type="entry name" value="GRIP DOMAIN-CONTAINING PROTEIN"/>
    <property type="match status" value="1"/>
</dbReference>
<feature type="coiled-coil region" evidence="1">
    <location>
        <begin position="91"/>
        <end position="118"/>
    </location>
</feature>
<feature type="region of interest" description="Disordered" evidence="2">
    <location>
        <begin position="897"/>
        <end position="944"/>
    </location>
</feature>
<feature type="compositionally biased region" description="Basic and acidic residues" evidence="2">
    <location>
        <begin position="1094"/>
        <end position="1113"/>
    </location>
</feature>
<accession>A0A1Q3EJM6</accession>
<evidence type="ECO:0000256" key="2">
    <source>
        <dbReference type="SAM" id="MobiDB-lite"/>
    </source>
</evidence>
<keyword evidence="1" id="KW-0175">Coiled coil</keyword>
<protein>
    <submittedName>
        <fullName evidence="3">BRCT domain protein</fullName>
    </submittedName>
</protein>
<feature type="compositionally biased region" description="Acidic residues" evidence="2">
    <location>
        <begin position="1030"/>
        <end position="1044"/>
    </location>
</feature>
<reference evidence="3 4" key="1">
    <citation type="submission" date="2016-08" db="EMBL/GenBank/DDBJ databases">
        <authorList>
            <consortium name="Lentinula edodes genome sequencing consortium"/>
            <person name="Sakamoto Y."/>
            <person name="Nakade K."/>
            <person name="Sato S."/>
            <person name="Yoshida Y."/>
            <person name="Miyazaki K."/>
            <person name="Natsume S."/>
            <person name="Konno N."/>
        </authorList>
    </citation>
    <scope>NUCLEOTIDE SEQUENCE [LARGE SCALE GENOMIC DNA]</scope>
    <source>
        <strain evidence="3 4">NBRC 111202</strain>
    </source>
</reference>
<feature type="compositionally biased region" description="Basic and acidic residues" evidence="2">
    <location>
        <begin position="1058"/>
        <end position="1067"/>
    </location>
</feature>
<feature type="compositionally biased region" description="Basic and acidic residues" evidence="2">
    <location>
        <begin position="1152"/>
        <end position="1170"/>
    </location>
</feature>
<reference evidence="3 4" key="2">
    <citation type="submission" date="2017-02" db="EMBL/GenBank/DDBJ databases">
        <title>A genome survey and senescence transcriptome analysis in Lentinula edodes.</title>
        <authorList>
            <person name="Sakamoto Y."/>
            <person name="Nakade K."/>
            <person name="Sato S."/>
            <person name="Yoshida Y."/>
            <person name="Miyazaki K."/>
            <person name="Natsume S."/>
            <person name="Konno N."/>
        </authorList>
    </citation>
    <scope>NUCLEOTIDE SEQUENCE [LARGE SCALE GENOMIC DNA]</scope>
    <source>
        <strain evidence="3 4">NBRC 111202</strain>
    </source>
</reference>
<feature type="region of interest" description="Disordered" evidence="2">
    <location>
        <begin position="1499"/>
        <end position="1521"/>
    </location>
</feature>
<feature type="coiled-coil region" evidence="1">
    <location>
        <begin position="821"/>
        <end position="897"/>
    </location>
</feature>
<feature type="region of interest" description="Disordered" evidence="2">
    <location>
        <begin position="981"/>
        <end position="1171"/>
    </location>
</feature>
<evidence type="ECO:0000313" key="3">
    <source>
        <dbReference type="EMBL" id="GAW07324.1"/>
    </source>
</evidence>